<dbReference type="PANTHER" id="PTHR34352:SF1">
    <property type="entry name" value="PROTEIN YHFA"/>
    <property type="match status" value="1"/>
</dbReference>
<dbReference type="OrthoDB" id="2969186at2"/>
<dbReference type="InterPro" id="IPR036102">
    <property type="entry name" value="OsmC/Ohrsf"/>
</dbReference>
<protein>
    <recommendedName>
        <fullName evidence="3">Peroxiredoxin</fullName>
    </recommendedName>
</protein>
<dbReference type="Pfam" id="PF02566">
    <property type="entry name" value="OsmC"/>
    <property type="match status" value="1"/>
</dbReference>
<dbReference type="AlphaFoldDB" id="A0A2U1JWD0"/>
<comment type="caution">
    <text evidence="1">The sequence shown here is derived from an EMBL/GenBank/DDBJ whole genome shotgun (WGS) entry which is preliminary data.</text>
</comment>
<gene>
    <name evidence="1" type="ORF">DCC39_13110</name>
</gene>
<evidence type="ECO:0008006" key="3">
    <source>
        <dbReference type="Google" id="ProtNLM"/>
    </source>
</evidence>
<reference evidence="1 2" key="1">
    <citation type="submission" date="2018-04" db="EMBL/GenBank/DDBJ databases">
        <title>Camelliibacillus theae gen. nov., sp. nov., isolated from Pu'er tea.</title>
        <authorList>
            <person name="Niu L."/>
        </authorList>
    </citation>
    <scope>NUCLEOTIDE SEQUENCE [LARGE SCALE GENOMIC DNA]</scope>
    <source>
        <strain evidence="1 2">T8</strain>
    </source>
</reference>
<name>A0A2U1JWD0_9BACI</name>
<proteinExistence type="predicted"/>
<dbReference type="InterPro" id="IPR003718">
    <property type="entry name" value="OsmC/Ohr_fam"/>
</dbReference>
<dbReference type="Proteomes" id="UP000245998">
    <property type="component" value="Unassembled WGS sequence"/>
</dbReference>
<dbReference type="InterPro" id="IPR015946">
    <property type="entry name" value="KH_dom-like_a/b"/>
</dbReference>
<organism evidence="1 2">
    <name type="scientific">Pueribacillus theae</name>
    <dbReference type="NCBI Taxonomy" id="2171751"/>
    <lineage>
        <taxon>Bacteria</taxon>
        <taxon>Bacillati</taxon>
        <taxon>Bacillota</taxon>
        <taxon>Bacilli</taxon>
        <taxon>Bacillales</taxon>
        <taxon>Bacillaceae</taxon>
        <taxon>Pueribacillus</taxon>
    </lineage>
</organism>
<evidence type="ECO:0000313" key="2">
    <source>
        <dbReference type="Proteomes" id="UP000245998"/>
    </source>
</evidence>
<dbReference type="EMBL" id="QCZG01000029">
    <property type="protein sequence ID" value="PWA09432.1"/>
    <property type="molecule type" value="Genomic_DNA"/>
</dbReference>
<accession>A0A2U1JWD0</accession>
<keyword evidence="2" id="KW-1185">Reference proteome</keyword>
<dbReference type="PANTHER" id="PTHR34352">
    <property type="entry name" value="PROTEIN YHFA"/>
    <property type="match status" value="1"/>
</dbReference>
<sequence>MIDVRWSDSGYNIINDSNFEMKGASTPRTEGLTPIELLESSLGLCVAITINQILVRDGYGQAEVQVSVKAKKAKSPPSRVEKFLVDIRFPEGNDLKEEYRGKLIMLAERACTIGNTLQQGAAINMKETLGRV</sequence>
<dbReference type="RefSeq" id="WP_116555361.1">
    <property type="nucleotide sequence ID" value="NZ_QCZG01000029.1"/>
</dbReference>
<dbReference type="SUPFAM" id="SSF82784">
    <property type="entry name" value="OsmC-like"/>
    <property type="match status" value="1"/>
</dbReference>
<dbReference type="Gene3D" id="3.30.300.20">
    <property type="match status" value="1"/>
</dbReference>
<evidence type="ECO:0000313" key="1">
    <source>
        <dbReference type="EMBL" id="PWA09432.1"/>
    </source>
</evidence>